<dbReference type="Pfam" id="PF13468">
    <property type="entry name" value="Glyoxalase_3"/>
    <property type="match status" value="1"/>
</dbReference>
<sequence length="221" mass="23943">MNIDHVILGTRTIAPLREWLRDGHGLGITDGSPNPDGTASWVVPMDTERVQYLELLVVNDESELAATEFGRTFLERTADDPAFLNWAVLSDDIDADAGRVEQLTGQDPELFRGKSVRSDGQEVPWAEAAFAASWNTPSLPFFLQYENWPARRARVPGDIAAAAHDHCPTGIIDLAVDVQRADLSAWLGGARLPLTVRTSSADAVRAVTVATASGSRALELP</sequence>
<gene>
    <name evidence="2" type="ORF">FY004_18355</name>
</gene>
<protein>
    <submittedName>
        <fullName evidence="2">VOC family protein</fullName>
    </submittedName>
</protein>
<name>A0A5D4JET5_9ACTN</name>
<dbReference type="InterPro" id="IPR025870">
    <property type="entry name" value="Glyoxalase-like_dom"/>
</dbReference>
<feature type="domain" description="Glyoxalase-like" evidence="1">
    <location>
        <begin position="3"/>
        <end position="182"/>
    </location>
</feature>
<accession>A0A5D4JET5</accession>
<comment type="caution">
    <text evidence="2">The sequence shown here is derived from an EMBL/GenBank/DDBJ whole genome shotgun (WGS) entry which is preliminary data.</text>
</comment>
<proteinExistence type="predicted"/>
<dbReference type="Proteomes" id="UP000323242">
    <property type="component" value="Unassembled WGS sequence"/>
</dbReference>
<dbReference type="Gene3D" id="3.10.180.10">
    <property type="entry name" value="2,3-Dihydroxybiphenyl 1,2-Dioxygenase, domain 1"/>
    <property type="match status" value="1"/>
</dbReference>
<reference evidence="2 3" key="1">
    <citation type="submission" date="2019-08" db="EMBL/GenBank/DDBJ databases">
        <title>Draft genome for granaticin producer strain Streptomyces parvus C05.</title>
        <authorList>
            <person name="Gonzalez-Pimentel J.L."/>
        </authorList>
    </citation>
    <scope>NUCLEOTIDE SEQUENCE [LARGE SCALE GENOMIC DNA]</scope>
    <source>
        <strain evidence="2 3">C05</strain>
    </source>
</reference>
<dbReference type="RefSeq" id="WP_148903188.1">
    <property type="nucleotide sequence ID" value="NZ_VSZQ01000093.1"/>
</dbReference>
<keyword evidence="3" id="KW-1185">Reference proteome</keyword>
<evidence type="ECO:0000313" key="3">
    <source>
        <dbReference type="Proteomes" id="UP000323242"/>
    </source>
</evidence>
<dbReference type="AlphaFoldDB" id="A0A5D4JET5"/>
<organism evidence="2 3">
    <name type="scientific">Streptomyces parvus</name>
    <dbReference type="NCBI Taxonomy" id="66428"/>
    <lineage>
        <taxon>Bacteria</taxon>
        <taxon>Bacillati</taxon>
        <taxon>Actinomycetota</taxon>
        <taxon>Actinomycetes</taxon>
        <taxon>Kitasatosporales</taxon>
        <taxon>Streptomycetaceae</taxon>
        <taxon>Streptomyces</taxon>
    </lineage>
</organism>
<evidence type="ECO:0000259" key="1">
    <source>
        <dbReference type="Pfam" id="PF13468"/>
    </source>
</evidence>
<dbReference type="EMBL" id="VSZQ01000093">
    <property type="protein sequence ID" value="TYR62719.1"/>
    <property type="molecule type" value="Genomic_DNA"/>
</dbReference>
<dbReference type="InterPro" id="IPR029068">
    <property type="entry name" value="Glyas_Bleomycin-R_OHBP_Dase"/>
</dbReference>
<evidence type="ECO:0000313" key="2">
    <source>
        <dbReference type="EMBL" id="TYR62719.1"/>
    </source>
</evidence>